<dbReference type="GO" id="GO:0006355">
    <property type="term" value="P:regulation of DNA-templated transcription"/>
    <property type="evidence" value="ECO:0007669"/>
    <property type="project" value="InterPro"/>
</dbReference>
<dbReference type="Gene3D" id="1.10.10.10">
    <property type="entry name" value="Winged helix-like DNA-binding domain superfamily/Winged helix DNA-binding domain"/>
    <property type="match status" value="2"/>
</dbReference>
<feature type="domain" description="PRD" evidence="6">
    <location>
        <begin position="286"/>
        <end position="392"/>
    </location>
</feature>
<dbReference type="InterPro" id="IPR050661">
    <property type="entry name" value="BglG_antiterminators"/>
</dbReference>
<dbReference type="PROSITE" id="PS51372">
    <property type="entry name" value="PRD_2"/>
    <property type="match status" value="2"/>
</dbReference>
<dbReference type="SUPFAM" id="SSF63520">
    <property type="entry name" value="PTS-regulatory domain, PRD"/>
    <property type="match status" value="2"/>
</dbReference>
<keyword evidence="3" id="KW-0010">Activator</keyword>
<proteinExistence type="predicted"/>
<keyword evidence="1" id="KW-0677">Repeat</keyword>
<dbReference type="InterPro" id="IPR007737">
    <property type="entry name" value="Mga_HTH"/>
</dbReference>
<protein>
    <submittedName>
        <fullName evidence="7">Sugar polymerase</fullName>
    </submittedName>
</protein>
<reference evidence="7 8" key="1">
    <citation type="submission" date="2014-08" db="EMBL/GenBank/DDBJ databases">
        <title>Clostridium innocuum, an unnegligible vancomycin-resistant pathogen causing extra-intestinal infections.</title>
        <authorList>
            <person name="Feng Y."/>
            <person name="Chiu C.-H."/>
        </authorList>
    </citation>
    <scope>NUCLEOTIDE SEQUENCE [LARGE SCALE GENOMIC DNA]</scope>
    <source>
        <strain evidence="7 8">AN88</strain>
    </source>
</reference>
<dbReference type="Proteomes" id="UP000030008">
    <property type="component" value="Unassembled WGS sequence"/>
</dbReference>
<dbReference type="Gene3D" id="3.40.930.10">
    <property type="entry name" value="Mannitol-specific EII, Chain A"/>
    <property type="match status" value="1"/>
</dbReference>
<evidence type="ECO:0000259" key="5">
    <source>
        <dbReference type="PROSITE" id="PS51094"/>
    </source>
</evidence>
<gene>
    <name evidence="7" type="ORF">CIAN88_03405</name>
</gene>
<dbReference type="PANTHER" id="PTHR30185:SF12">
    <property type="entry name" value="TRANSCRIPTIONAL REGULATOR MANR"/>
    <property type="match status" value="1"/>
</dbReference>
<feature type="domain" description="PTS EIIA type-2" evidence="5">
    <location>
        <begin position="495"/>
        <end position="633"/>
    </location>
</feature>
<evidence type="ECO:0000313" key="7">
    <source>
        <dbReference type="EMBL" id="KGJ54507.1"/>
    </source>
</evidence>
<dbReference type="InterPro" id="IPR002178">
    <property type="entry name" value="PTS_EIIA_type-2_dom"/>
</dbReference>
<evidence type="ECO:0000259" key="6">
    <source>
        <dbReference type="PROSITE" id="PS51372"/>
    </source>
</evidence>
<evidence type="ECO:0000256" key="1">
    <source>
        <dbReference type="ARBA" id="ARBA00022737"/>
    </source>
</evidence>
<evidence type="ECO:0000256" key="4">
    <source>
        <dbReference type="ARBA" id="ARBA00023163"/>
    </source>
</evidence>
<feature type="domain" description="PRD" evidence="6">
    <location>
        <begin position="174"/>
        <end position="278"/>
    </location>
</feature>
<dbReference type="Pfam" id="PF00359">
    <property type="entry name" value="PTS_EIIA_2"/>
    <property type="match status" value="1"/>
</dbReference>
<dbReference type="EMBL" id="JQIF01000015">
    <property type="protein sequence ID" value="KGJ54507.1"/>
    <property type="molecule type" value="Genomic_DNA"/>
</dbReference>
<dbReference type="InterPro" id="IPR036388">
    <property type="entry name" value="WH-like_DNA-bd_sf"/>
</dbReference>
<dbReference type="PROSITE" id="PS51094">
    <property type="entry name" value="PTS_EIIA_TYPE_2"/>
    <property type="match status" value="1"/>
</dbReference>
<dbReference type="InterPro" id="IPR011608">
    <property type="entry name" value="PRD"/>
</dbReference>
<dbReference type="Pfam" id="PF05043">
    <property type="entry name" value="Mga"/>
    <property type="match status" value="1"/>
</dbReference>
<dbReference type="InterPro" id="IPR036634">
    <property type="entry name" value="PRD_sf"/>
</dbReference>
<dbReference type="SUPFAM" id="SSF55804">
    <property type="entry name" value="Phoshotransferase/anion transport protein"/>
    <property type="match status" value="1"/>
</dbReference>
<dbReference type="InterPro" id="IPR016152">
    <property type="entry name" value="PTrfase/Anion_transptr"/>
</dbReference>
<keyword evidence="4" id="KW-0804">Transcription</keyword>
<dbReference type="Pfam" id="PF08279">
    <property type="entry name" value="HTH_11"/>
    <property type="match status" value="1"/>
</dbReference>
<dbReference type="Gene3D" id="1.10.1790.10">
    <property type="entry name" value="PRD domain"/>
    <property type="match status" value="2"/>
</dbReference>
<evidence type="ECO:0000313" key="8">
    <source>
        <dbReference type="Proteomes" id="UP000030008"/>
    </source>
</evidence>
<organism evidence="7 8">
    <name type="scientific">Clostridium innocuum</name>
    <dbReference type="NCBI Taxonomy" id="1522"/>
    <lineage>
        <taxon>Bacteria</taxon>
        <taxon>Bacillati</taxon>
        <taxon>Bacillota</taxon>
        <taxon>Clostridia</taxon>
        <taxon>Eubacteriales</taxon>
        <taxon>Clostridiaceae</taxon>
        <taxon>Clostridium</taxon>
    </lineage>
</organism>
<keyword evidence="2" id="KW-0805">Transcription regulation</keyword>
<accession>A0A099IBD9</accession>
<dbReference type="AlphaFoldDB" id="A0A099IBD9"/>
<dbReference type="Pfam" id="PF00874">
    <property type="entry name" value="PRD"/>
    <property type="match status" value="2"/>
</dbReference>
<sequence>MKKKHVELLQFLLHHATAVTSRQLAAALSISTRSVKNYVNEINLLGNQKVILSSKQGYTVQAAQAKELLSVKEESIPQTSLERGFYIVKQIMLEHSSHMDLYDLCDALYVSYSTIKADIAKMNRAFANFHIEFTCENEEVRLHGSEKDKRRLVSYVMYEETDQQFMDANIITSSFPEFPVEQVSMIIRSTFQKYNYYINDFSFVNLLLHFAIIIDRVKEGNFVETRDCDFLIESENERALVEELCSRLEEALSISFNRNEQFEVYMLFKTNANYSLPSSEDSLKKLVGEDILALTRDIIQKVNDSYYIDLNHETFLTPFALHLKNLLLRVRNDTYTKNPMVDAIKSSCPTVYDIAIFIAMELMQRFHVDINEDEVTFLALHIGADIERQKTNDGKIQCILLCPDYMNMTASIYNKLLIDFGNQINIRKTISYEHELKHQHYDMLLTTIPLKCPLHKEVCLIPPFPNPNSRMDIQNTIDRYRTNKKNYILKKKFHDFFSSSLFLANEDTPNRDDVLPLLCKSMEELEYVNEGFLTSVMIRETAASTAFGNIAIPHSMEMEALKTCIGVAISQKGIQWDNHIVHVVLLVALNKIDKQIFHDLYEALVDLFSKEDVMERMKECTSFEQFEHMMCASISYQEEETA</sequence>
<name>A0A099IBD9_CLOIN</name>
<evidence type="ECO:0000256" key="2">
    <source>
        <dbReference type="ARBA" id="ARBA00023015"/>
    </source>
</evidence>
<evidence type="ECO:0000256" key="3">
    <source>
        <dbReference type="ARBA" id="ARBA00023159"/>
    </source>
</evidence>
<dbReference type="RefSeq" id="WP_044904055.1">
    <property type="nucleotide sequence ID" value="NZ_JQIF01000015.1"/>
</dbReference>
<dbReference type="InterPro" id="IPR013196">
    <property type="entry name" value="HTH_11"/>
</dbReference>
<dbReference type="PANTHER" id="PTHR30185">
    <property type="entry name" value="CRYPTIC BETA-GLUCOSIDE BGL OPERON ANTITERMINATOR"/>
    <property type="match status" value="1"/>
</dbReference>
<comment type="caution">
    <text evidence="7">The sequence shown here is derived from an EMBL/GenBank/DDBJ whole genome shotgun (WGS) entry which is preliminary data.</text>
</comment>